<dbReference type="InterPro" id="IPR011992">
    <property type="entry name" value="EF-hand-dom_pair"/>
</dbReference>
<dbReference type="SUPFAM" id="SSF51197">
    <property type="entry name" value="Clavaminate synthase-like"/>
    <property type="match status" value="1"/>
</dbReference>
<evidence type="ECO:0000313" key="3">
    <source>
        <dbReference type="EMBL" id="CAD8834193.1"/>
    </source>
</evidence>
<dbReference type="InterPro" id="IPR018247">
    <property type="entry name" value="EF_Hand_1_Ca_BS"/>
</dbReference>
<name>A0A7S1EZ49_NOCSC</name>
<dbReference type="PROSITE" id="PS00018">
    <property type="entry name" value="EF_HAND_1"/>
    <property type="match status" value="1"/>
</dbReference>
<dbReference type="Gene3D" id="1.10.238.10">
    <property type="entry name" value="EF-hand"/>
    <property type="match status" value="1"/>
</dbReference>
<reference evidence="3" key="1">
    <citation type="submission" date="2021-01" db="EMBL/GenBank/DDBJ databases">
        <authorList>
            <person name="Corre E."/>
            <person name="Pelletier E."/>
            <person name="Niang G."/>
            <person name="Scheremetjew M."/>
            <person name="Finn R."/>
            <person name="Kale V."/>
            <person name="Holt S."/>
            <person name="Cochrane G."/>
            <person name="Meng A."/>
            <person name="Brown T."/>
            <person name="Cohen L."/>
        </authorList>
    </citation>
    <scope>NUCLEOTIDE SEQUENCE</scope>
</reference>
<dbReference type="PROSITE" id="PS51184">
    <property type="entry name" value="JMJC"/>
    <property type="match status" value="1"/>
</dbReference>
<feature type="domain" description="JmjC" evidence="2">
    <location>
        <begin position="146"/>
        <end position="299"/>
    </location>
</feature>
<dbReference type="SUPFAM" id="SSF47473">
    <property type="entry name" value="EF-hand"/>
    <property type="match status" value="1"/>
</dbReference>
<keyword evidence="1" id="KW-0106">Calcium</keyword>
<sequence length="542" mass="62370">MLLAAASSNWERPLPWSVNKPVLQEPTEREFFSFQRSDGATQVTRVANLGDSRFNQLVRDGVPFVVDDCTRGFDEEAVTHLQCKDFAERWPSGNMRAEYTRGQYHIYLKDPNWYTKVETQPGNAEHMADTLAGPYVWHVKDEEPLTTKRAIQKHWRTPYFLEPSLANRVEANESFEFWFSLPGGGTKSHADSYCESTISLQFSGKKRWRIQAFPEVQHFLNATAFGDGEIYGGNTHATWTPETEFVVGPGECFVFPTGYLHESYVDPADNVDTCHTASTFQFNHPRQVNLYRSFLSRFSMSHYGMQEPCLAGQVGHYATLLGEATLGPESLERAAAMTVAEKLVHVVDQDSDLRISLSEMYAFCSHTDRRQKTLNMGGFRYNWFPLLTKKERKQANQEALHVWAEDAVQYHDLDRDGVVTAAELAHGVLQWHVVQHRVRYVEHVVKDDRLNDKDFLQKLIQGESRMLSKYYCETEPCAEREDLVAYGKFLQSSPKRIRKLRKKLMRMMESEEGRGDNEELTIVDRESGHRERLSVAEIKQEL</sequence>
<accession>A0A7S1EZ49</accession>
<dbReference type="EMBL" id="HBFQ01012189">
    <property type="protein sequence ID" value="CAD8834193.1"/>
    <property type="molecule type" value="Transcribed_RNA"/>
</dbReference>
<dbReference type="InterPro" id="IPR003347">
    <property type="entry name" value="JmjC_dom"/>
</dbReference>
<gene>
    <name evidence="3" type="ORF">NSCI0253_LOCUS8541</name>
</gene>
<organism evidence="3">
    <name type="scientific">Noctiluca scintillans</name>
    <name type="common">Sea sparkle</name>
    <name type="synonym">Red tide dinoflagellate</name>
    <dbReference type="NCBI Taxonomy" id="2966"/>
    <lineage>
        <taxon>Eukaryota</taxon>
        <taxon>Sar</taxon>
        <taxon>Alveolata</taxon>
        <taxon>Dinophyceae</taxon>
        <taxon>Noctilucales</taxon>
        <taxon>Noctilucaceae</taxon>
        <taxon>Noctiluca</taxon>
    </lineage>
</organism>
<evidence type="ECO:0000259" key="2">
    <source>
        <dbReference type="PROSITE" id="PS51184"/>
    </source>
</evidence>
<protein>
    <recommendedName>
        <fullName evidence="2">JmjC domain-containing protein</fullName>
    </recommendedName>
</protein>
<dbReference type="Pfam" id="PF08007">
    <property type="entry name" value="JmjC_2"/>
    <property type="match status" value="1"/>
</dbReference>
<dbReference type="AlphaFoldDB" id="A0A7S1EZ49"/>
<evidence type="ECO:0000256" key="1">
    <source>
        <dbReference type="ARBA" id="ARBA00022837"/>
    </source>
</evidence>
<dbReference type="Gene3D" id="2.60.120.650">
    <property type="entry name" value="Cupin"/>
    <property type="match status" value="1"/>
</dbReference>
<proteinExistence type="predicted"/>